<dbReference type="RefSeq" id="WP_193081818.1">
    <property type="nucleotide sequence ID" value="NZ_CP045201.1"/>
</dbReference>
<reference evidence="1 2" key="1">
    <citation type="submission" date="2019-10" db="EMBL/GenBank/DDBJ databases">
        <title>Pseudopuniceibacterium sp. HQ09 islated from Antarctica.</title>
        <authorList>
            <person name="Liao L."/>
            <person name="Su S."/>
            <person name="Chen B."/>
            <person name="Yu Y."/>
        </authorList>
    </citation>
    <scope>NUCLEOTIDE SEQUENCE [LARGE SCALE GENOMIC DNA]</scope>
    <source>
        <strain evidence="1 2">HQ09</strain>
    </source>
</reference>
<dbReference type="AlphaFoldDB" id="A0A7L9WGU2"/>
<sequence length="226" mass="24907">MISEFGFSHFRSAGRRMVLAGVLLVAACTTSPSLRLVTMDALKTTVQYTIGRLDKMWVAPSNAMIMINRKLGREEEQLIGLRNDTTMEGDNFMWLRTMGSQGFGTGRFQLETLLKDFGEVPTPFSSVSNKNLRNSEDSLGAYFWNEYRTGVNTICVLAFRRLSGGARVLPGRASNMEVLMRNCVQGTVDDALAPIRDGQIGFGVITMPSDPQGGNRMLSPLAAPRQ</sequence>
<name>A0A7L9WGU2_9RHOB</name>
<accession>A0A7L9WGU2</accession>
<dbReference type="Proteomes" id="UP000594118">
    <property type="component" value="Chromosome"/>
</dbReference>
<dbReference type="EMBL" id="CP045201">
    <property type="protein sequence ID" value="QOL79571.1"/>
    <property type="molecule type" value="Genomic_DNA"/>
</dbReference>
<evidence type="ECO:0000313" key="1">
    <source>
        <dbReference type="EMBL" id="QOL79571.1"/>
    </source>
</evidence>
<protein>
    <submittedName>
        <fullName evidence="1">Uncharacterized protein</fullName>
    </submittedName>
</protein>
<dbReference type="KEGG" id="pshq:F3W81_01235"/>
<keyword evidence="2" id="KW-1185">Reference proteome</keyword>
<organism evidence="1 2">
    <name type="scientific">Pseudooceanicola spongiae</name>
    <dbReference type="NCBI Taxonomy" id="2613965"/>
    <lineage>
        <taxon>Bacteria</taxon>
        <taxon>Pseudomonadati</taxon>
        <taxon>Pseudomonadota</taxon>
        <taxon>Alphaproteobacteria</taxon>
        <taxon>Rhodobacterales</taxon>
        <taxon>Paracoccaceae</taxon>
        <taxon>Pseudooceanicola</taxon>
    </lineage>
</organism>
<proteinExistence type="predicted"/>
<evidence type="ECO:0000313" key="2">
    <source>
        <dbReference type="Proteomes" id="UP000594118"/>
    </source>
</evidence>
<gene>
    <name evidence="1" type="ORF">F3W81_01235</name>
</gene>